<evidence type="ECO:0000313" key="10">
    <source>
        <dbReference type="Proteomes" id="UP000807504"/>
    </source>
</evidence>
<comment type="similarity">
    <text evidence="1">Belongs to the alpha-carbonic anhydrase family.</text>
</comment>
<dbReference type="Gene3D" id="3.10.200.10">
    <property type="entry name" value="Alpha carbonic anhydrase"/>
    <property type="match status" value="1"/>
</dbReference>
<keyword evidence="4" id="KW-0862">Zinc</keyword>
<comment type="caution">
    <text evidence="9">The sequence shown here is derived from an EMBL/GenBank/DDBJ whole genome shotgun (WGS) entry which is preliminary data.</text>
</comment>
<dbReference type="PANTHER" id="PTHR18952">
    <property type="entry name" value="CARBONIC ANHYDRASE"/>
    <property type="match status" value="1"/>
</dbReference>
<dbReference type="EC" id="4.2.1.1" evidence="2"/>
<feature type="chain" id="PRO_5035764476" description="carbonic anhydrase" evidence="7">
    <location>
        <begin position="19"/>
        <end position="202"/>
    </location>
</feature>
<reference evidence="9" key="1">
    <citation type="journal article" date="2020" name="bioRxiv">
        <title>Chromosome-level reference genome of the European wasp spider Argiope bruennichi: a resource for studies on range expansion and evolutionary adaptation.</title>
        <authorList>
            <person name="Sheffer M.M."/>
            <person name="Hoppe A."/>
            <person name="Krehenwinkel H."/>
            <person name="Uhl G."/>
            <person name="Kuss A.W."/>
            <person name="Jensen L."/>
            <person name="Jensen C."/>
            <person name="Gillespie R.G."/>
            <person name="Hoff K.J."/>
            <person name="Prost S."/>
        </authorList>
    </citation>
    <scope>NUCLEOTIDE SEQUENCE</scope>
</reference>
<keyword evidence="10" id="KW-1185">Reference proteome</keyword>
<protein>
    <recommendedName>
        <fullName evidence="2">carbonic anhydrase</fullName>
        <ecNumber evidence="2">4.2.1.1</ecNumber>
    </recommendedName>
</protein>
<keyword evidence="5" id="KW-0456">Lyase</keyword>
<evidence type="ECO:0000256" key="4">
    <source>
        <dbReference type="ARBA" id="ARBA00022833"/>
    </source>
</evidence>
<evidence type="ECO:0000256" key="2">
    <source>
        <dbReference type="ARBA" id="ARBA00012925"/>
    </source>
</evidence>
<evidence type="ECO:0000256" key="3">
    <source>
        <dbReference type="ARBA" id="ARBA00022723"/>
    </source>
</evidence>
<feature type="domain" description="Alpha-carbonic anhydrase" evidence="8">
    <location>
        <begin position="27"/>
        <end position="202"/>
    </location>
</feature>
<feature type="signal peptide" evidence="7">
    <location>
        <begin position="1"/>
        <end position="18"/>
    </location>
</feature>
<dbReference type="InterPro" id="IPR023561">
    <property type="entry name" value="Carbonic_anhydrase_a-class"/>
</dbReference>
<evidence type="ECO:0000259" key="8">
    <source>
        <dbReference type="PROSITE" id="PS51144"/>
    </source>
</evidence>
<evidence type="ECO:0000256" key="7">
    <source>
        <dbReference type="SAM" id="SignalP"/>
    </source>
</evidence>
<keyword evidence="3" id="KW-0479">Metal-binding</keyword>
<dbReference type="Proteomes" id="UP000807504">
    <property type="component" value="Unassembled WGS sequence"/>
</dbReference>
<dbReference type="InterPro" id="IPR001148">
    <property type="entry name" value="CA_dom"/>
</dbReference>
<evidence type="ECO:0000313" key="9">
    <source>
        <dbReference type="EMBL" id="KAF8778570.1"/>
    </source>
</evidence>
<dbReference type="InterPro" id="IPR036398">
    <property type="entry name" value="CA_dom_sf"/>
</dbReference>
<comment type="catalytic activity">
    <reaction evidence="6">
        <text>hydrogencarbonate + H(+) = CO2 + H2O</text>
        <dbReference type="Rhea" id="RHEA:10748"/>
        <dbReference type="ChEBI" id="CHEBI:15377"/>
        <dbReference type="ChEBI" id="CHEBI:15378"/>
        <dbReference type="ChEBI" id="CHEBI:16526"/>
        <dbReference type="ChEBI" id="CHEBI:17544"/>
        <dbReference type="EC" id="4.2.1.1"/>
    </reaction>
</comment>
<dbReference type="AlphaFoldDB" id="A0A8T0ERW0"/>
<evidence type="ECO:0000256" key="5">
    <source>
        <dbReference type="ARBA" id="ARBA00023239"/>
    </source>
</evidence>
<evidence type="ECO:0000256" key="6">
    <source>
        <dbReference type="ARBA" id="ARBA00048348"/>
    </source>
</evidence>
<dbReference type="GO" id="GO:0008270">
    <property type="term" value="F:zinc ion binding"/>
    <property type="evidence" value="ECO:0007669"/>
    <property type="project" value="InterPro"/>
</dbReference>
<organism evidence="9 10">
    <name type="scientific">Argiope bruennichi</name>
    <name type="common">Wasp spider</name>
    <name type="synonym">Aranea bruennichi</name>
    <dbReference type="NCBI Taxonomy" id="94029"/>
    <lineage>
        <taxon>Eukaryota</taxon>
        <taxon>Metazoa</taxon>
        <taxon>Ecdysozoa</taxon>
        <taxon>Arthropoda</taxon>
        <taxon>Chelicerata</taxon>
        <taxon>Arachnida</taxon>
        <taxon>Araneae</taxon>
        <taxon>Araneomorphae</taxon>
        <taxon>Entelegynae</taxon>
        <taxon>Araneoidea</taxon>
        <taxon>Araneidae</taxon>
        <taxon>Argiope</taxon>
    </lineage>
</organism>
<dbReference type="PROSITE" id="PS51144">
    <property type="entry name" value="ALPHA_CA_2"/>
    <property type="match status" value="1"/>
</dbReference>
<accession>A0A8T0ERW0</accession>
<dbReference type="GO" id="GO:0004089">
    <property type="term" value="F:carbonate dehydratase activity"/>
    <property type="evidence" value="ECO:0007669"/>
    <property type="project" value="UniProtKB-EC"/>
</dbReference>
<dbReference type="Pfam" id="PF00194">
    <property type="entry name" value="Carb_anhydrase"/>
    <property type="match status" value="1"/>
</dbReference>
<dbReference type="SUPFAM" id="SSF51069">
    <property type="entry name" value="Carbonic anhydrase"/>
    <property type="match status" value="1"/>
</dbReference>
<sequence length="202" mass="23111">MLQVFLICALFFTKDVLTQECEADDQYPWSYHGPDNGPYYWDDNYPDCGKKDQSPIEINKKDILNLDLPQLQYSGFDTPISKATVLNLGWTVLIIPEDDVNRYITWGKNTFTLAEIHFHFGSEGDPGAEHVIDDIRYEMEMHYVTHKENDPNAVAVVAALMELDTFMTLYSVGKDDASDSCLMGPNYRPEQSLDHRPIFSSK</sequence>
<name>A0A8T0ERW0_ARGBR</name>
<proteinExistence type="inferred from homology"/>
<dbReference type="PANTHER" id="PTHR18952:SF265">
    <property type="entry name" value="CARBONIC ANHYDRASE"/>
    <property type="match status" value="1"/>
</dbReference>
<dbReference type="EMBL" id="JABXBU010002072">
    <property type="protein sequence ID" value="KAF8778570.1"/>
    <property type="molecule type" value="Genomic_DNA"/>
</dbReference>
<dbReference type="SMART" id="SM01057">
    <property type="entry name" value="Carb_anhydrase"/>
    <property type="match status" value="1"/>
</dbReference>
<reference evidence="9" key="2">
    <citation type="submission" date="2020-06" db="EMBL/GenBank/DDBJ databases">
        <authorList>
            <person name="Sheffer M."/>
        </authorList>
    </citation>
    <scope>NUCLEOTIDE SEQUENCE</scope>
</reference>
<keyword evidence="7" id="KW-0732">Signal</keyword>
<gene>
    <name evidence="9" type="ORF">HNY73_015276</name>
</gene>
<evidence type="ECO:0000256" key="1">
    <source>
        <dbReference type="ARBA" id="ARBA00010718"/>
    </source>
</evidence>